<dbReference type="GO" id="GO:0016787">
    <property type="term" value="F:hydrolase activity"/>
    <property type="evidence" value="ECO:0007669"/>
    <property type="project" value="UniProtKB-KW"/>
</dbReference>
<organism evidence="1 2">
    <name type="scientific">Undibacterium arcticum</name>
    <dbReference type="NCBI Taxonomy" id="1762892"/>
    <lineage>
        <taxon>Bacteria</taxon>
        <taxon>Pseudomonadati</taxon>
        <taxon>Pseudomonadota</taxon>
        <taxon>Betaproteobacteria</taxon>
        <taxon>Burkholderiales</taxon>
        <taxon>Oxalobacteraceae</taxon>
        <taxon>Undibacterium</taxon>
    </lineage>
</organism>
<comment type="caution">
    <text evidence="1">The sequence shown here is derived from an EMBL/GenBank/DDBJ whole genome shotgun (WGS) entry which is preliminary data.</text>
</comment>
<dbReference type="SUPFAM" id="SSF53474">
    <property type="entry name" value="alpha/beta-Hydrolases"/>
    <property type="match status" value="1"/>
</dbReference>
<keyword evidence="2" id="KW-1185">Reference proteome</keyword>
<accession>A0ABV7EYE7</accession>
<name>A0ABV7EYE7_9BURK</name>
<dbReference type="Proteomes" id="UP001595530">
    <property type="component" value="Unassembled WGS sequence"/>
</dbReference>
<proteinExistence type="predicted"/>
<dbReference type="Gene3D" id="3.40.50.1820">
    <property type="entry name" value="alpha/beta hydrolase"/>
    <property type="match status" value="1"/>
</dbReference>
<protein>
    <submittedName>
        <fullName evidence="1">RBBP9/YdeN family alpha/beta hydrolase</fullName>
    </submittedName>
</protein>
<evidence type="ECO:0000313" key="1">
    <source>
        <dbReference type="EMBL" id="MFC3107704.1"/>
    </source>
</evidence>
<reference evidence="2" key="1">
    <citation type="journal article" date="2019" name="Int. J. Syst. Evol. Microbiol.">
        <title>The Global Catalogue of Microorganisms (GCM) 10K type strain sequencing project: providing services to taxonomists for standard genome sequencing and annotation.</title>
        <authorList>
            <consortium name="The Broad Institute Genomics Platform"/>
            <consortium name="The Broad Institute Genome Sequencing Center for Infectious Disease"/>
            <person name="Wu L."/>
            <person name="Ma J."/>
        </authorList>
    </citation>
    <scope>NUCLEOTIDE SEQUENCE [LARGE SCALE GENOMIC DNA]</scope>
    <source>
        <strain evidence="2">KCTC 42986</strain>
    </source>
</reference>
<dbReference type="Pfam" id="PF06821">
    <property type="entry name" value="Ser_hydrolase"/>
    <property type="match status" value="1"/>
</dbReference>
<gene>
    <name evidence="1" type="ORF">ACFOFO_06980</name>
</gene>
<dbReference type="InterPro" id="IPR010662">
    <property type="entry name" value="RBBP9/YdeN"/>
</dbReference>
<dbReference type="EMBL" id="JBHRTP010000018">
    <property type="protein sequence ID" value="MFC3107704.1"/>
    <property type="molecule type" value="Genomic_DNA"/>
</dbReference>
<sequence>MPPANPTATAPAILILPGLFDSDDDHWQSLWDTSLPHARRVVQRDWMEPRRADWLATLDAAINDASAEGAVVLAAHSLGCALVVHWASQHPAAAARLKGALLVAPADVERADFPDFVHGFAPMPRGRLPFRTIVVASSDDPWCELSTAQARAAGWGAEFHDIGPHGHINAASGLGDWPQGKAWLASLAAD</sequence>
<dbReference type="InterPro" id="IPR029058">
    <property type="entry name" value="AB_hydrolase_fold"/>
</dbReference>
<evidence type="ECO:0000313" key="2">
    <source>
        <dbReference type="Proteomes" id="UP001595530"/>
    </source>
</evidence>
<dbReference type="RefSeq" id="WP_390321521.1">
    <property type="nucleotide sequence ID" value="NZ_JBHRTP010000018.1"/>
</dbReference>
<keyword evidence="1" id="KW-0378">Hydrolase</keyword>